<dbReference type="Proteomes" id="UP000288212">
    <property type="component" value="Unassembled WGS sequence"/>
</dbReference>
<evidence type="ECO:0000256" key="2">
    <source>
        <dbReference type="ARBA" id="ARBA00022801"/>
    </source>
</evidence>
<dbReference type="Pfam" id="PF00561">
    <property type="entry name" value="Abhydrolase_1"/>
    <property type="match status" value="1"/>
</dbReference>
<keyword evidence="2" id="KW-0378">Hydrolase</keyword>
<dbReference type="RefSeq" id="WP_126790324.1">
    <property type="nucleotide sequence ID" value="NZ_PIPI01000001.1"/>
</dbReference>
<dbReference type="EMBL" id="PIPI01000001">
    <property type="protein sequence ID" value="RUO21347.1"/>
    <property type="molecule type" value="Genomic_DNA"/>
</dbReference>
<feature type="domain" description="AB hydrolase-1" evidence="3">
    <location>
        <begin position="27"/>
        <end position="288"/>
    </location>
</feature>
<dbReference type="PRINTS" id="PR00111">
    <property type="entry name" value="ABHYDROLASE"/>
</dbReference>
<evidence type="ECO:0000256" key="1">
    <source>
        <dbReference type="ARBA" id="ARBA00008645"/>
    </source>
</evidence>
<keyword evidence="5" id="KW-1185">Reference proteome</keyword>
<gene>
    <name evidence="4" type="ORF">CWE06_00260</name>
</gene>
<dbReference type="Gene3D" id="3.40.50.1820">
    <property type="entry name" value="alpha/beta hydrolase"/>
    <property type="match status" value="1"/>
</dbReference>
<dbReference type="GO" id="GO:0016020">
    <property type="term" value="C:membrane"/>
    <property type="evidence" value="ECO:0007669"/>
    <property type="project" value="TreeGrafter"/>
</dbReference>
<comment type="similarity">
    <text evidence="1">Belongs to the AB hydrolase superfamily.</text>
</comment>
<dbReference type="AlphaFoldDB" id="A0A432VXF9"/>
<dbReference type="SUPFAM" id="SSF53474">
    <property type="entry name" value="alpha/beta-Hydrolases"/>
    <property type="match status" value="1"/>
</dbReference>
<accession>A0A432VXF9</accession>
<dbReference type="InterPro" id="IPR050266">
    <property type="entry name" value="AB_hydrolase_sf"/>
</dbReference>
<dbReference type="OrthoDB" id="149912at2"/>
<evidence type="ECO:0000313" key="5">
    <source>
        <dbReference type="Proteomes" id="UP000288212"/>
    </source>
</evidence>
<dbReference type="PANTHER" id="PTHR43798">
    <property type="entry name" value="MONOACYLGLYCEROL LIPASE"/>
    <property type="match status" value="1"/>
</dbReference>
<sequence length="301" mass="33488">MRAVQFNLPYIQLAGVHAQFPSTAPRTVLALHGWLDNAASFTPLLQELEIQAQLESTAETAAQPHTLDLIALDFAGHGHSDHRPQGAWYYFTEYVADVIALIQQQQQQQQWSNLELLGHSMGGYVAQLVAAALPDQVQRVTAIEAMGLWLGQGGNLVTHLQKATAQRSELRSKAAPCYKDLQRLVNLRAELNDLTPDLARLLIERSVVTTERGFEWRVDPRVRLPSPIRFTAAHAVDMLENIRCPLHVVLGDSGHNDLHQAIQNWQHHVQQLTTLTIEGGHHAHMQSPADIARILLDRAGS</sequence>
<dbReference type="PANTHER" id="PTHR43798:SF14">
    <property type="entry name" value="SERINE HYDROLASE-LIKE PROTEIN DDB_G0286239"/>
    <property type="match status" value="1"/>
</dbReference>
<reference evidence="4 5" key="1">
    <citation type="journal article" date="2011" name="Front. Microbiol.">
        <title>Genomic signatures of strain selection and enhancement in Bacillus atrophaeus var. globigii, a historical biowarfare simulant.</title>
        <authorList>
            <person name="Gibbons H.S."/>
            <person name="Broomall S.M."/>
            <person name="McNew L.A."/>
            <person name="Daligault H."/>
            <person name="Chapman C."/>
            <person name="Bruce D."/>
            <person name="Karavis M."/>
            <person name="Krepps M."/>
            <person name="McGregor P.A."/>
            <person name="Hong C."/>
            <person name="Park K.H."/>
            <person name="Akmal A."/>
            <person name="Feldman A."/>
            <person name="Lin J.S."/>
            <person name="Chang W.E."/>
            <person name="Higgs B.W."/>
            <person name="Demirev P."/>
            <person name="Lindquist J."/>
            <person name="Liem A."/>
            <person name="Fochler E."/>
            <person name="Read T.D."/>
            <person name="Tapia R."/>
            <person name="Johnson S."/>
            <person name="Bishop-Lilly K.A."/>
            <person name="Detter C."/>
            <person name="Han C."/>
            <person name="Sozhamannan S."/>
            <person name="Rosenzweig C.N."/>
            <person name="Skowronski E.W."/>
        </authorList>
    </citation>
    <scope>NUCLEOTIDE SEQUENCE [LARGE SCALE GENOMIC DNA]</scope>
    <source>
        <strain evidence="4 5">AK5</strain>
    </source>
</reference>
<name>A0A432VXF9_9GAMM</name>
<proteinExistence type="inferred from homology"/>
<evidence type="ECO:0000313" key="4">
    <source>
        <dbReference type="EMBL" id="RUO21347.1"/>
    </source>
</evidence>
<dbReference type="InterPro" id="IPR000073">
    <property type="entry name" value="AB_hydrolase_1"/>
</dbReference>
<dbReference type="GO" id="GO:0016787">
    <property type="term" value="F:hydrolase activity"/>
    <property type="evidence" value="ECO:0007669"/>
    <property type="project" value="UniProtKB-KW"/>
</dbReference>
<protein>
    <recommendedName>
        <fullName evidence="3">AB hydrolase-1 domain-containing protein</fullName>
    </recommendedName>
</protein>
<comment type="caution">
    <text evidence="4">The sequence shown here is derived from an EMBL/GenBank/DDBJ whole genome shotgun (WGS) entry which is preliminary data.</text>
</comment>
<dbReference type="InterPro" id="IPR029058">
    <property type="entry name" value="AB_hydrolase_fold"/>
</dbReference>
<organism evidence="4 5">
    <name type="scientific">Aliidiomarina haloalkalitolerans</name>
    <dbReference type="NCBI Taxonomy" id="859059"/>
    <lineage>
        <taxon>Bacteria</taxon>
        <taxon>Pseudomonadati</taxon>
        <taxon>Pseudomonadota</taxon>
        <taxon>Gammaproteobacteria</taxon>
        <taxon>Alteromonadales</taxon>
        <taxon>Idiomarinaceae</taxon>
        <taxon>Aliidiomarina</taxon>
    </lineage>
</organism>
<evidence type="ECO:0000259" key="3">
    <source>
        <dbReference type="Pfam" id="PF00561"/>
    </source>
</evidence>